<dbReference type="NCBIfam" id="TIGR02937">
    <property type="entry name" value="sigma70-ECF"/>
    <property type="match status" value="1"/>
</dbReference>
<dbReference type="InterPro" id="IPR014284">
    <property type="entry name" value="RNA_pol_sigma-70_dom"/>
</dbReference>
<evidence type="ECO:0000313" key="8">
    <source>
        <dbReference type="EMBL" id="SFJ11465.1"/>
    </source>
</evidence>
<dbReference type="InterPro" id="IPR013249">
    <property type="entry name" value="RNA_pol_sigma70_r4_t2"/>
</dbReference>
<gene>
    <name evidence="8" type="ORF">SAMN04487893_103163</name>
</gene>
<keyword evidence="4" id="KW-0238">DNA-binding</keyword>
<dbReference type="InterPro" id="IPR007627">
    <property type="entry name" value="RNA_pol_sigma70_r2"/>
</dbReference>
<dbReference type="GO" id="GO:0016987">
    <property type="term" value="F:sigma factor activity"/>
    <property type="evidence" value="ECO:0007669"/>
    <property type="project" value="UniProtKB-KW"/>
</dbReference>
<dbReference type="STRING" id="1150112.SAMN04487893_103163"/>
<dbReference type="SUPFAM" id="SSF88946">
    <property type="entry name" value="Sigma2 domain of RNA polymerase sigma factors"/>
    <property type="match status" value="1"/>
</dbReference>
<accession>A0A1I3NQB3</accession>
<sequence>MKEDEFKNIFIPYHPKLYRIAFRFVQDSDVASDMVQEVYIKLWSQRNKLGSIKNPEAYSVTCLRNLCLDHLKKTKKEISFEQLSDKKAIEEVQDWSDETKVIQKILETLPEQQRTAFWLKHWEEYSNEEIEEQLGMSAINLRVSLSRARKTIKEQFLKWRKG</sequence>
<dbReference type="RefSeq" id="WP_090678246.1">
    <property type="nucleotide sequence ID" value="NZ_FORU01000003.1"/>
</dbReference>
<protein>
    <submittedName>
        <fullName evidence="8">RNA polymerase sigma-70 factor, ECF subfamily</fullName>
    </submittedName>
</protein>
<evidence type="ECO:0000313" key="9">
    <source>
        <dbReference type="Proteomes" id="UP000243887"/>
    </source>
</evidence>
<dbReference type="AlphaFoldDB" id="A0A1I3NQB3"/>
<dbReference type="Gene3D" id="1.10.10.10">
    <property type="entry name" value="Winged helix-like DNA-binding domain superfamily/Winged helix DNA-binding domain"/>
    <property type="match status" value="1"/>
</dbReference>
<evidence type="ECO:0000256" key="4">
    <source>
        <dbReference type="ARBA" id="ARBA00023125"/>
    </source>
</evidence>
<dbReference type="Gene3D" id="1.10.1740.10">
    <property type="match status" value="1"/>
</dbReference>
<evidence type="ECO:0000256" key="5">
    <source>
        <dbReference type="ARBA" id="ARBA00023163"/>
    </source>
</evidence>
<dbReference type="InterPro" id="IPR013324">
    <property type="entry name" value="RNA_pol_sigma_r3/r4-like"/>
</dbReference>
<evidence type="ECO:0000259" key="6">
    <source>
        <dbReference type="Pfam" id="PF04542"/>
    </source>
</evidence>
<evidence type="ECO:0000259" key="7">
    <source>
        <dbReference type="Pfam" id="PF08281"/>
    </source>
</evidence>
<evidence type="ECO:0000256" key="1">
    <source>
        <dbReference type="ARBA" id="ARBA00010641"/>
    </source>
</evidence>
<proteinExistence type="inferred from homology"/>
<dbReference type="InterPro" id="IPR013325">
    <property type="entry name" value="RNA_pol_sigma_r2"/>
</dbReference>
<organism evidence="8 9">
    <name type="scientific">Myroides guanonis</name>
    <dbReference type="NCBI Taxonomy" id="1150112"/>
    <lineage>
        <taxon>Bacteria</taxon>
        <taxon>Pseudomonadati</taxon>
        <taxon>Bacteroidota</taxon>
        <taxon>Flavobacteriia</taxon>
        <taxon>Flavobacteriales</taxon>
        <taxon>Flavobacteriaceae</taxon>
        <taxon>Myroides</taxon>
    </lineage>
</organism>
<feature type="domain" description="RNA polymerase sigma factor 70 region 4 type 2" evidence="7">
    <location>
        <begin position="102"/>
        <end position="151"/>
    </location>
</feature>
<feature type="domain" description="RNA polymerase sigma-70 region 2" evidence="6">
    <location>
        <begin position="12"/>
        <end position="76"/>
    </location>
</feature>
<comment type="similarity">
    <text evidence="1">Belongs to the sigma-70 factor family. ECF subfamily.</text>
</comment>
<keyword evidence="2" id="KW-0805">Transcription regulation</keyword>
<dbReference type="Pfam" id="PF04542">
    <property type="entry name" value="Sigma70_r2"/>
    <property type="match status" value="1"/>
</dbReference>
<reference evidence="9" key="1">
    <citation type="submission" date="2016-10" db="EMBL/GenBank/DDBJ databases">
        <authorList>
            <person name="Varghese N."/>
            <person name="Submissions S."/>
        </authorList>
    </citation>
    <scope>NUCLEOTIDE SEQUENCE [LARGE SCALE GENOMIC DNA]</scope>
    <source>
        <strain evidence="9">DSM 26542</strain>
    </source>
</reference>
<dbReference type="PANTHER" id="PTHR43133">
    <property type="entry name" value="RNA POLYMERASE ECF-TYPE SIGMA FACTO"/>
    <property type="match status" value="1"/>
</dbReference>
<dbReference type="InterPro" id="IPR036388">
    <property type="entry name" value="WH-like_DNA-bd_sf"/>
</dbReference>
<keyword evidence="5" id="KW-0804">Transcription</keyword>
<keyword evidence="3" id="KW-0731">Sigma factor</keyword>
<evidence type="ECO:0000256" key="3">
    <source>
        <dbReference type="ARBA" id="ARBA00023082"/>
    </source>
</evidence>
<dbReference type="EMBL" id="FORU01000003">
    <property type="protein sequence ID" value="SFJ11465.1"/>
    <property type="molecule type" value="Genomic_DNA"/>
</dbReference>
<dbReference type="SUPFAM" id="SSF88659">
    <property type="entry name" value="Sigma3 and sigma4 domains of RNA polymerase sigma factors"/>
    <property type="match status" value="1"/>
</dbReference>
<dbReference type="InterPro" id="IPR039425">
    <property type="entry name" value="RNA_pol_sigma-70-like"/>
</dbReference>
<dbReference type="Pfam" id="PF08281">
    <property type="entry name" value="Sigma70_r4_2"/>
    <property type="match status" value="1"/>
</dbReference>
<dbReference type="PANTHER" id="PTHR43133:SF8">
    <property type="entry name" value="RNA POLYMERASE SIGMA FACTOR HI_1459-RELATED"/>
    <property type="match status" value="1"/>
</dbReference>
<dbReference type="GO" id="GO:0006352">
    <property type="term" value="P:DNA-templated transcription initiation"/>
    <property type="evidence" value="ECO:0007669"/>
    <property type="project" value="InterPro"/>
</dbReference>
<dbReference type="GO" id="GO:0003677">
    <property type="term" value="F:DNA binding"/>
    <property type="evidence" value="ECO:0007669"/>
    <property type="project" value="UniProtKB-KW"/>
</dbReference>
<evidence type="ECO:0000256" key="2">
    <source>
        <dbReference type="ARBA" id="ARBA00023015"/>
    </source>
</evidence>
<dbReference type="OrthoDB" id="795989at2"/>
<dbReference type="Proteomes" id="UP000243887">
    <property type="component" value="Unassembled WGS sequence"/>
</dbReference>
<name>A0A1I3NQB3_9FLAO</name>
<keyword evidence="9" id="KW-1185">Reference proteome</keyword>